<reference evidence="4 5" key="2">
    <citation type="journal article" date="2018" name="Annu Rev Anim Biosci">
        <title>Bat Biology, Genomes, and the Bat1K Project: To Generate Chromosome-Level Genomes for All Living Bat Species.</title>
        <authorList>
            <person name="Teeling E.C."/>
            <person name="Vernes S.C."/>
            <person name="Davalos L.M."/>
            <person name="Ray D.A."/>
            <person name="Gilbert M.T.P."/>
            <person name="Myers E."/>
        </authorList>
    </citation>
    <scope>NUCLEOTIDE SEQUENCE</scope>
</reference>
<organism evidence="4 5">
    <name type="scientific">Rhinolophus ferrumequinum</name>
    <name type="common">Greater horseshoe bat</name>
    <dbReference type="NCBI Taxonomy" id="59479"/>
    <lineage>
        <taxon>Eukaryota</taxon>
        <taxon>Metazoa</taxon>
        <taxon>Chordata</taxon>
        <taxon>Craniata</taxon>
        <taxon>Vertebrata</taxon>
        <taxon>Euteleostomi</taxon>
        <taxon>Mammalia</taxon>
        <taxon>Eutheria</taxon>
        <taxon>Laurasiatheria</taxon>
        <taxon>Chiroptera</taxon>
        <taxon>Yinpterochiroptera</taxon>
        <taxon>Rhinolophoidea</taxon>
        <taxon>Rhinolophidae</taxon>
        <taxon>Rhinolophinae</taxon>
        <taxon>Rhinolophus</taxon>
    </lineage>
</organism>
<dbReference type="Proteomes" id="UP000472240">
    <property type="component" value="Chromosome 18"/>
</dbReference>
<feature type="region of interest" description="Disordered" evidence="2">
    <location>
        <begin position="231"/>
        <end position="262"/>
    </location>
</feature>
<dbReference type="InterPro" id="IPR035810">
    <property type="entry name" value="PEBP_euk"/>
</dbReference>
<reference evidence="3 6" key="4">
    <citation type="journal article" date="2020" name="Nature">
        <title>Six reference-quality genomes reveal evolution of bat adaptations.</title>
        <authorList>
            <person name="Jebb D."/>
            <person name="Huang Z."/>
            <person name="Pippel M."/>
            <person name="Hughes G.M."/>
            <person name="Lavrichenko K."/>
            <person name="Devanna P."/>
            <person name="Winkler S."/>
            <person name="Jermiin L.S."/>
            <person name="Skirmuntt E.C."/>
            <person name="Katzourakis A."/>
            <person name="Burkitt-Gray L."/>
            <person name="Ray D.A."/>
            <person name="Sullivan K.A.M."/>
            <person name="Roscito J.G."/>
            <person name="Kirilenko B.M."/>
            <person name="Davalos L.M."/>
            <person name="Corthals A.P."/>
            <person name="Power M.L."/>
            <person name="Jones G."/>
            <person name="Ransome R.D."/>
            <person name="Dechmann D.K.N."/>
            <person name="Locatelli A.G."/>
            <person name="Puechmaille S.J."/>
            <person name="Fedrigo O."/>
            <person name="Jarvis E.D."/>
            <person name="Hiller M."/>
            <person name="Vernes S.C."/>
            <person name="Myers E.W."/>
            <person name="Teeling E.C."/>
        </authorList>
    </citation>
    <scope>NUCLEOTIDE SEQUENCE [LARGE SCALE GENOMIC DNA]</scope>
    <source>
        <strain evidence="3">MRhiFer1</strain>
        <tissue evidence="3">Lung</tissue>
    </source>
</reference>
<dbReference type="RefSeq" id="XP_032990455.1">
    <property type="nucleotide sequence ID" value="XM_033134564.1"/>
</dbReference>
<dbReference type="EMBL" id="JACAGC010000017">
    <property type="protein sequence ID" value="KAF6306872.1"/>
    <property type="molecule type" value="Genomic_DNA"/>
</dbReference>
<dbReference type="SUPFAM" id="SSF49777">
    <property type="entry name" value="PEBP-like"/>
    <property type="match status" value="1"/>
</dbReference>
<proteinExistence type="inferred from homology"/>
<evidence type="ECO:0000256" key="1">
    <source>
        <dbReference type="ARBA" id="ARBA00007091"/>
    </source>
</evidence>
<feature type="compositionally biased region" description="Basic and acidic residues" evidence="2">
    <location>
        <begin position="23"/>
        <end position="36"/>
    </location>
</feature>
<sequence length="262" mass="30159">MPKGPEVTGRAYPNEKPQPLPRDSPDSERHERDKTDKVRMGWTMRLAMAALILSLTMLVTTDEEESDRCVYEALPDTDAVICKGLEVFYPELGNIGCMFVPDCSNYRLKITHWPAPTVKFPRALEDATYILVMVDPDAPSRSNPQAQFWRHWLVTDIKGIDLKKGKILGRELSAYQPPKPPSQTGFHRYQFFVYLQGGKSISLLPEENRTRASWKMDRFLNRYDLNEPEASTQFMTENYQDSPNFQAPEGRSSELKERPKQK</sequence>
<feature type="compositionally biased region" description="Polar residues" evidence="2">
    <location>
        <begin position="231"/>
        <end position="245"/>
    </location>
</feature>
<dbReference type="OrthoDB" id="2506647at2759"/>
<feature type="compositionally biased region" description="Basic and acidic residues" evidence="2">
    <location>
        <begin position="251"/>
        <end position="262"/>
    </location>
</feature>
<dbReference type="PROSITE" id="PS01220">
    <property type="entry name" value="PBP"/>
    <property type="match status" value="1"/>
</dbReference>
<keyword evidence="5" id="KW-1185">Reference proteome</keyword>
<feature type="region of interest" description="Disordered" evidence="2">
    <location>
        <begin position="1"/>
        <end position="36"/>
    </location>
</feature>
<evidence type="ECO:0000313" key="4">
    <source>
        <dbReference type="Ensembl" id="ENSRFEP00010013369.1"/>
    </source>
</evidence>
<dbReference type="Gene3D" id="3.90.280.10">
    <property type="entry name" value="PEBP-like"/>
    <property type="match status" value="1"/>
</dbReference>
<dbReference type="AlphaFoldDB" id="A0A671EJ76"/>
<dbReference type="CDD" id="cd00866">
    <property type="entry name" value="PEBP_euk"/>
    <property type="match status" value="1"/>
</dbReference>
<dbReference type="GeneTree" id="ENSGT00940000162387"/>
<protein>
    <submittedName>
        <fullName evidence="3 4">Phosphatidylethanolamine binding protein 4</fullName>
    </submittedName>
</protein>
<gene>
    <name evidence="4" type="primary">PEBP4</name>
    <name evidence="3" type="ORF">mRhiFer1_012808</name>
</gene>
<comment type="similarity">
    <text evidence="1">Belongs to the phosphatidylethanolamine-binding protein family.</text>
</comment>
<dbReference type="GeneID" id="117037996"/>
<dbReference type="PANTHER" id="PTHR11362">
    <property type="entry name" value="PHOSPHATIDYLETHANOLAMINE-BINDING PROTEIN"/>
    <property type="match status" value="1"/>
</dbReference>
<name>A0A671EJ76_RHIFE</name>
<dbReference type="KEGG" id="rfq:117037996"/>
<dbReference type="CTD" id="157310"/>
<dbReference type="Proteomes" id="UP000585614">
    <property type="component" value="Unassembled WGS sequence"/>
</dbReference>
<dbReference type="InterPro" id="IPR036610">
    <property type="entry name" value="PEBP-like_sf"/>
</dbReference>
<dbReference type="InterPro" id="IPR001858">
    <property type="entry name" value="Phosphatidylethanolamine-bd_CS"/>
</dbReference>
<evidence type="ECO:0000313" key="3">
    <source>
        <dbReference type="EMBL" id="KAF6306872.1"/>
    </source>
</evidence>
<evidence type="ECO:0000313" key="5">
    <source>
        <dbReference type="Proteomes" id="UP000472240"/>
    </source>
</evidence>
<reference evidence="4" key="5">
    <citation type="submission" date="2025-05" db="UniProtKB">
        <authorList>
            <consortium name="Ensembl"/>
        </authorList>
    </citation>
    <scope>IDENTIFICATION</scope>
</reference>
<dbReference type="InterPro" id="IPR008914">
    <property type="entry name" value="PEBP"/>
</dbReference>
<dbReference type="Pfam" id="PF01161">
    <property type="entry name" value="PBP"/>
    <property type="match status" value="1"/>
</dbReference>
<evidence type="ECO:0000256" key="2">
    <source>
        <dbReference type="SAM" id="MobiDB-lite"/>
    </source>
</evidence>
<evidence type="ECO:0000313" key="6">
    <source>
        <dbReference type="Proteomes" id="UP000585614"/>
    </source>
</evidence>
<dbReference type="PANTHER" id="PTHR11362:SF82">
    <property type="entry name" value="PHOSPHATIDYLETHANOLAMINE-BINDING PROTEIN 4"/>
    <property type="match status" value="1"/>
</dbReference>
<reference evidence="4 5" key="3">
    <citation type="submission" date="2018-12" db="EMBL/GenBank/DDBJ databases">
        <title>G10K-VGP greater horseshoe bat female genome, primary haplotype.</title>
        <authorList>
            <person name="Teeling E."/>
            <person name="Myers G."/>
            <person name="Vernes S."/>
            <person name="Pippel M."/>
            <person name="Winkler S."/>
            <person name="Fedrigo O."/>
            <person name="Rhie A."/>
            <person name="Koren S."/>
            <person name="Phillippy A."/>
            <person name="Lewin H."/>
            <person name="Damas J."/>
            <person name="Howe K."/>
            <person name="Mountcastle J."/>
            <person name="Jarvis E.D."/>
        </authorList>
    </citation>
    <scope>NUCLEOTIDE SEQUENCE [LARGE SCALE GENOMIC DNA]</scope>
</reference>
<reference evidence="4 5" key="1">
    <citation type="journal article" date="2015" name="Annu Rev Anim Biosci">
        <title>The Genome 10K Project: a way forward.</title>
        <authorList>
            <person name="Koepfli K.P."/>
            <person name="Paten B."/>
            <person name="O'Brien S.J."/>
            <person name="Koepfli K.P."/>
            <person name="Paten B."/>
            <person name="Antunes A."/>
            <person name="Belov K."/>
            <person name="Bustamante C."/>
            <person name="Castoe T.A."/>
            <person name="Clawson H."/>
            <person name="Crawford A.J."/>
            <person name="Diekhans M."/>
            <person name="Distel D."/>
            <person name="Durbin R."/>
            <person name="Earl D."/>
            <person name="Fujita M.K."/>
            <person name="Gamble T."/>
            <person name="Georges A."/>
            <person name="Gemmell N."/>
            <person name="Gilbert M.T."/>
            <person name="Graves J.M."/>
            <person name="Green R.E."/>
            <person name="Hickey G."/>
            <person name="Jarvis E.D."/>
            <person name="Johnson W."/>
            <person name="Komissarov A."/>
            <person name="Korf I."/>
            <person name="Kuhn R."/>
            <person name="Larkin D.M."/>
            <person name="Lewin H."/>
            <person name="Lopez J.V."/>
            <person name="Ma J."/>
            <person name="Marques-Bonet T."/>
            <person name="Miller W."/>
            <person name="Murphy R."/>
            <person name="Pevzner P."/>
            <person name="Shapiro B."/>
            <person name="Steiner C."/>
            <person name="Tamazian G."/>
            <person name="Venkatesh B."/>
            <person name="Wang J."/>
            <person name="Wayne R."/>
            <person name="Wiley E."/>
            <person name="Yang H."/>
            <person name="Zhang G."/>
            <person name="Haussler D."/>
            <person name="Ryder O."/>
            <person name="O'Brien S.J."/>
        </authorList>
    </citation>
    <scope>NUCLEOTIDE SEQUENCE</scope>
</reference>
<dbReference type="OMA" id="QKITSWM"/>
<dbReference type="Ensembl" id="ENSRFET00010014628.1">
    <property type="protein sequence ID" value="ENSRFEP00010013369.1"/>
    <property type="gene ID" value="ENSRFEG00010009078.1"/>
</dbReference>
<accession>A0A671EJ76</accession>